<protein>
    <submittedName>
        <fullName evidence="1">Abortive infection protein</fullName>
    </submittedName>
</protein>
<dbReference type="Proteomes" id="UP000604730">
    <property type="component" value="Unassembled WGS sequence"/>
</dbReference>
<keyword evidence="2" id="KW-1185">Reference proteome</keyword>
<organism evidence="1 2">
    <name type="scientific">Catonella massiliensis</name>
    <dbReference type="NCBI Taxonomy" id="2799636"/>
    <lineage>
        <taxon>Bacteria</taxon>
        <taxon>Bacillati</taxon>
        <taxon>Bacillota</taxon>
        <taxon>Clostridia</taxon>
        <taxon>Lachnospirales</taxon>
        <taxon>Lachnospiraceae</taxon>
        <taxon>Catonella</taxon>
    </lineage>
</organism>
<evidence type="ECO:0000313" key="1">
    <source>
        <dbReference type="EMBL" id="MBK5898237.1"/>
    </source>
</evidence>
<name>A0ABS1J289_9FIRM</name>
<reference evidence="1 2" key="1">
    <citation type="submission" date="2021-01" db="EMBL/GenBank/DDBJ databases">
        <title>Isolation and description of Catonella massiliensis sp. nov., a novel Catonella species, isolated from a stable periodontitis subject.</title>
        <authorList>
            <person name="Antezack A."/>
            <person name="Boxberger M."/>
            <person name="La Scola B."/>
            <person name="Monnet-Corti V."/>
        </authorList>
    </citation>
    <scope>NUCLEOTIDE SEQUENCE [LARGE SCALE GENOMIC DNA]</scope>
    <source>
        <strain evidence="1 2">Marseille-Q4567</strain>
    </source>
</reference>
<accession>A0ABS1J289</accession>
<proteinExistence type="predicted"/>
<evidence type="ECO:0000313" key="2">
    <source>
        <dbReference type="Proteomes" id="UP000604730"/>
    </source>
</evidence>
<dbReference type="EMBL" id="JAEPRJ010000001">
    <property type="protein sequence ID" value="MBK5898237.1"/>
    <property type="molecule type" value="Genomic_DNA"/>
</dbReference>
<sequence>MTKRELLLKKIKENNGIITTKEALNIGIYKDILKELTIKEELEKIANGLYALPDESIDDYLYFSYRIPKGIFSHETSAYLQGLSTRMPLAYVMTVKVGDNVSRVKSVRDNIIFKYVKKDYYDIGKMAIISPFGREISVYDKERTILDIIKDKDRIDSQVFSEAIKSYFADKEKNLLKLSKYAIKMNMEEDLKLYTEVLL</sequence>
<gene>
    <name evidence="1" type="ORF">JJN12_10685</name>
</gene>
<dbReference type="RefSeq" id="WP_208429669.1">
    <property type="nucleotide sequence ID" value="NZ_JAEPRJ010000001.1"/>
</dbReference>
<comment type="caution">
    <text evidence="1">The sequence shown here is derived from an EMBL/GenBank/DDBJ whole genome shotgun (WGS) entry which is preliminary data.</text>
</comment>